<organism evidence="2 3">
    <name type="scientific">Bdellovibrio bacteriovorus str. Tiberius</name>
    <dbReference type="NCBI Taxonomy" id="1069642"/>
    <lineage>
        <taxon>Bacteria</taxon>
        <taxon>Pseudomonadati</taxon>
        <taxon>Bdellovibrionota</taxon>
        <taxon>Bdellovibrionia</taxon>
        <taxon>Bdellovibrionales</taxon>
        <taxon>Pseudobdellovibrionaceae</taxon>
        <taxon>Bdellovibrio</taxon>
    </lineage>
</organism>
<dbReference type="Proteomes" id="UP000010074">
    <property type="component" value="Chromosome"/>
</dbReference>
<dbReference type="RefSeq" id="WP_015090261.1">
    <property type="nucleotide sequence ID" value="NC_019567.1"/>
</dbReference>
<gene>
    <name evidence="2" type="ORF">Bdt_1095</name>
</gene>
<dbReference type="EMBL" id="CP002930">
    <property type="protein sequence ID" value="AFY00795.1"/>
    <property type="molecule type" value="Genomic_DNA"/>
</dbReference>
<evidence type="ECO:0000313" key="3">
    <source>
        <dbReference type="Proteomes" id="UP000010074"/>
    </source>
</evidence>
<dbReference type="KEGG" id="bbat:Bdt_1095"/>
<name>K7YVS5_BDEBC</name>
<proteinExistence type="predicted"/>
<feature type="signal peptide" evidence="1">
    <location>
        <begin position="1"/>
        <end position="20"/>
    </location>
</feature>
<reference evidence="2 3" key="1">
    <citation type="journal article" date="2012" name="BMC Genomics">
        <title>Genome analysis of a simultaneously predatory and prey-independent, novel Bdellovibrio bacteriovorus from the River Tiber, supports in silico predictions of both ancient and recent lateral gene transfer from diverse bacteria.</title>
        <authorList>
            <person name="Hobley L."/>
            <person name="Lerner T.R."/>
            <person name="Williams L.E."/>
            <person name="Lambert C."/>
            <person name="Till R."/>
            <person name="Milner D.S."/>
            <person name="Basford S.M."/>
            <person name="Capeness M.J."/>
            <person name="Fenton A.K."/>
            <person name="Atterbury R.J."/>
            <person name="Harris M.A."/>
            <person name="Sockett R.E."/>
        </authorList>
    </citation>
    <scope>NUCLEOTIDE SEQUENCE [LARGE SCALE GENOMIC DNA]</scope>
    <source>
        <strain evidence="2 3">Tiberius</strain>
    </source>
</reference>
<accession>K7YVS5</accession>
<dbReference type="SUPFAM" id="SSF54001">
    <property type="entry name" value="Cysteine proteinases"/>
    <property type="match status" value="1"/>
</dbReference>
<feature type="chain" id="PRO_5003915728" description="Peptidase C1A papain C-terminal domain-containing protein" evidence="1">
    <location>
        <begin position="21"/>
        <end position="433"/>
    </location>
</feature>
<protein>
    <recommendedName>
        <fullName evidence="4">Peptidase C1A papain C-terminal domain-containing protein</fullName>
    </recommendedName>
</protein>
<evidence type="ECO:0008006" key="4">
    <source>
        <dbReference type="Google" id="ProtNLM"/>
    </source>
</evidence>
<evidence type="ECO:0000313" key="2">
    <source>
        <dbReference type="EMBL" id="AFY00795.1"/>
    </source>
</evidence>
<evidence type="ECO:0000256" key="1">
    <source>
        <dbReference type="SAM" id="SignalP"/>
    </source>
</evidence>
<dbReference type="CDD" id="cd02619">
    <property type="entry name" value="Peptidase_C1"/>
    <property type="match status" value="1"/>
</dbReference>
<dbReference type="AlphaFoldDB" id="K7YVS5"/>
<dbReference type="InterPro" id="IPR038765">
    <property type="entry name" value="Papain-like_cys_pep_sf"/>
</dbReference>
<dbReference type="Gene3D" id="3.90.70.10">
    <property type="entry name" value="Cysteine proteinases"/>
    <property type="match status" value="1"/>
</dbReference>
<dbReference type="OrthoDB" id="5288304at2"/>
<keyword evidence="1" id="KW-0732">Signal</keyword>
<dbReference type="HOGENOM" id="CLU_632616_0_0_7"/>
<sequence length="433" mass="48877">MIQFISFLLGTLLFCATLWAQPDCKNAVRDISTTADHIKTVFKTTDVAREVEYIQETVRTCNVNIAKFGWGRGIFDYWKTTGYNGQLTTLQNKIEHESMYKDVEAELNEYKKYATILGLDPSKTNSYYDTYRQQGRQSRDREENTCQAVDLRNDTLGPVRDQDGIGWCYAFAAADLLTYRLGKKVSAVDLALNYNDKWDNNLLKQVGWAEHEFEGAASRNSQEVTIEKTAQKGGACLEENLRSEDNGPASLMENLIQLDKLKRDTAELTPIRCPSAQKIFPTINTKELMDIAKESSRASFIASLSNKACEPRISLKGIEVERKGSHLLGDALKNDKSEMFAALDEQLNRKNIVAISYYASILYNANAPVTGGHASSIVGRKYNRKSGECEYLIRNSWGRGCNSYDTRYKCEEGNIWIPKSIVSKGLRNVSYIK</sequence>
<dbReference type="PATRIC" id="fig|1069642.3.peg.1080"/>